<dbReference type="GO" id="GO:0016810">
    <property type="term" value="F:hydrolase activity, acting on carbon-nitrogen (but not peptide) bonds"/>
    <property type="evidence" value="ECO:0007669"/>
    <property type="project" value="InterPro"/>
</dbReference>
<dbReference type="STRING" id="651662.SAMN04488069_11435"/>
<dbReference type="Gene3D" id="3.20.20.140">
    <property type="entry name" value="Metal-dependent hydrolases"/>
    <property type="match status" value="2"/>
</dbReference>
<organism evidence="3 4">
    <name type="scientific">Hymenobacter psychrophilus</name>
    <dbReference type="NCBI Taxonomy" id="651662"/>
    <lineage>
        <taxon>Bacteria</taxon>
        <taxon>Pseudomonadati</taxon>
        <taxon>Bacteroidota</taxon>
        <taxon>Cytophagia</taxon>
        <taxon>Cytophagales</taxon>
        <taxon>Hymenobacteraceae</taxon>
        <taxon>Hymenobacter</taxon>
    </lineage>
</organism>
<feature type="chain" id="PRO_5011627570" evidence="1">
    <location>
        <begin position="19"/>
        <end position="433"/>
    </location>
</feature>
<gene>
    <name evidence="3" type="ORF">SAMN04488069_11435</name>
</gene>
<feature type="domain" description="Amidohydrolase-related" evidence="2">
    <location>
        <begin position="79"/>
        <end position="414"/>
    </location>
</feature>
<keyword evidence="4" id="KW-1185">Reference proteome</keyword>
<dbReference type="PANTHER" id="PTHR43135">
    <property type="entry name" value="ALPHA-D-RIBOSE 1-METHYLPHOSPHONATE 5-TRIPHOSPHATE DIPHOSPHATASE"/>
    <property type="match status" value="1"/>
</dbReference>
<feature type="signal peptide" evidence="1">
    <location>
        <begin position="1"/>
        <end position="18"/>
    </location>
</feature>
<evidence type="ECO:0000259" key="2">
    <source>
        <dbReference type="Pfam" id="PF01979"/>
    </source>
</evidence>
<dbReference type="OrthoDB" id="9797498at2"/>
<evidence type="ECO:0000256" key="1">
    <source>
        <dbReference type="SAM" id="SignalP"/>
    </source>
</evidence>
<name>A0A1H3MW31_9BACT</name>
<accession>A0A1H3MW31</accession>
<reference evidence="4" key="1">
    <citation type="submission" date="2016-10" db="EMBL/GenBank/DDBJ databases">
        <authorList>
            <person name="Varghese N."/>
            <person name="Submissions S."/>
        </authorList>
    </citation>
    <scope>NUCLEOTIDE SEQUENCE [LARGE SCALE GENOMIC DNA]</scope>
    <source>
        <strain evidence="4">CGMCC 1.8975</strain>
    </source>
</reference>
<dbReference type="SUPFAM" id="SSF51338">
    <property type="entry name" value="Composite domain of metallo-dependent hydrolases"/>
    <property type="match status" value="1"/>
</dbReference>
<dbReference type="RefSeq" id="WP_092743039.1">
    <property type="nucleotide sequence ID" value="NZ_FNOV01000014.1"/>
</dbReference>
<protein>
    <submittedName>
        <fullName evidence="3">Imidazolonepropionase</fullName>
    </submittedName>
</protein>
<dbReference type="InterPro" id="IPR011059">
    <property type="entry name" value="Metal-dep_hydrolase_composite"/>
</dbReference>
<dbReference type="PANTHER" id="PTHR43135:SF3">
    <property type="entry name" value="ALPHA-D-RIBOSE 1-METHYLPHOSPHONATE 5-TRIPHOSPHATE DIPHOSPHATASE"/>
    <property type="match status" value="1"/>
</dbReference>
<dbReference type="InterPro" id="IPR032466">
    <property type="entry name" value="Metal_Hydrolase"/>
</dbReference>
<dbReference type="Gene3D" id="2.30.40.10">
    <property type="entry name" value="Urease, subunit C, domain 1"/>
    <property type="match status" value="2"/>
</dbReference>
<dbReference type="InterPro" id="IPR006680">
    <property type="entry name" value="Amidohydro-rel"/>
</dbReference>
<dbReference type="EMBL" id="FNOV01000014">
    <property type="protein sequence ID" value="SDY80927.1"/>
    <property type="molecule type" value="Genomic_DNA"/>
</dbReference>
<evidence type="ECO:0000313" key="3">
    <source>
        <dbReference type="EMBL" id="SDY80927.1"/>
    </source>
</evidence>
<proteinExistence type="predicted"/>
<dbReference type="SUPFAM" id="SSF51556">
    <property type="entry name" value="Metallo-dependent hydrolases"/>
    <property type="match status" value="1"/>
</dbReference>
<dbReference type="InterPro" id="IPR051781">
    <property type="entry name" value="Metallo-dep_Hydrolase"/>
</dbReference>
<sequence length="433" mass="48491">MKYCYFLLLCLFSLVGNSQSLKKAEGSYAFRGVNVVDVQSGSIVSNTNVLVSNGKIVKVGRNKQKLPKGTVVIDAQGKFVMPGMYDMHAHFPNVDGEPFPVDDYLFLNLSRGITSLRIMRGAPVVLDWKQKIINKDVIGPTLYVGSPALVVDEKLQKQDLRTLLAGYQRDGYDFIKYLGGNNQGVYDSINHIAKEIGIKVAGHGPPMGLEAAVNAGQSSVEHIEPFIGLYLYDSTRYAAAMNKFVEKRLWSCPDLYWYLIYGYQIPKQKLLASPGIEYVSKELVARWEKELYGIDSAALKRKYDSYSFRINAYKKLLAYKDKQGVNLLVSPGDGVFIIPGYSYFEEMKLFAQCGMSNANILRACTYNAAQYFDDDNLGKIEANQNADIVLLDANPLLDITNVTKISGVMVRGQWFSKKEIDEKLSAIKKKYNN</sequence>
<dbReference type="Proteomes" id="UP000199249">
    <property type="component" value="Unassembled WGS sequence"/>
</dbReference>
<dbReference type="AlphaFoldDB" id="A0A1H3MW31"/>
<keyword evidence="1" id="KW-0732">Signal</keyword>
<dbReference type="Pfam" id="PF01979">
    <property type="entry name" value="Amidohydro_1"/>
    <property type="match status" value="1"/>
</dbReference>
<evidence type="ECO:0000313" key="4">
    <source>
        <dbReference type="Proteomes" id="UP000199249"/>
    </source>
</evidence>